<proteinExistence type="inferred from homology"/>
<feature type="transmembrane region" description="Helical" evidence="7">
    <location>
        <begin position="530"/>
        <end position="547"/>
    </location>
</feature>
<name>A0A8D8V4X3_9HEMI</name>
<dbReference type="PANTHER" id="PTHR15819">
    <property type="entry name" value="TRANSMEMBRANE PROTEIN FAM155"/>
    <property type="match status" value="1"/>
</dbReference>
<evidence type="ECO:0000256" key="8">
    <source>
        <dbReference type="SAM" id="SignalP"/>
    </source>
</evidence>
<protein>
    <submittedName>
        <fullName evidence="9">Transmembrane protein FAM155B</fullName>
    </submittedName>
</protein>
<feature type="transmembrane region" description="Helical" evidence="7">
    <location>
        <begin position="591"/>
        <end position="616"/>
    </location>
</feature>
<keyword evidence="8" id="KW-0732">Signal</keyword>
<feature type="transmembrane region" description="Helical" evidence="7">
    <location>
        <begin position="559"/>
        <end position="579"/>
    </location>
</feature>
<evidence type="ECO:0000256" key="7">
    <source>
        <dbReference type="SAM" id="Phobius"/>
    </source>
</evidence>
<evidence type="ECO:0000256" key="3">
    <source>
        <dbReference type="ARBA" id="ARBA00022989"/>
    </source>
</evidence>
<feature type="transmembrane region" description="Helical" evidence="7">
    <location>
        <begin position="437"/>
        <end position="459"/>
    </location>
</feature>
<keyword evidence="2 7" id="KW-0812">Transmembrane</keyword>
<evidence type="ECO:0000256" key="5">
    <source>
        <dbReference type="ARBA" id="ARBA00023180"/>
    </source>
</evidence>
<dbReference type="EMBL" id="HBUF01358282">
    <property type="protein sequence ID" value="CAG6719088.1"/>
    <property type="molecule type" value="Transcribed_RNA"/>
</dbReference>
<feature type="transmembrane region" description="Helical" evidence="7">
    <location>
        <begin position="318"/>
        <end position="341"/>
    </location>
</feature>
<feature type="signal peptide" evidence="8">
    <location>
        <begin position="1"/>
        <end position="22"/>
    </location>
</feature>
<dbReference type="InterPro" id="IPR055288">
    <property type="entry name" value="NALCN_aux_factor_1/2"/>
</dbReference>
<dbReference type="PANTHER" id="PTHR15819:SF11">
    <property type="entry name" value="MID1, ISOFORM A"/>
    <property type="match status" value="1"/>
</dbReference>
<dbReference type="GO" id="GO:0015275">
    <property type="term" value="F:stretch-activated, monoatomic cation-selective, calcium channel activity"/>
    <property type="evidence" value="ECO:0007669"/>
    <property type="project" value="TreeGrafter"/>
</dbReference>
<accession>A0A8D8V4X3</accession>
<feature type="transmembrane region" description="Helical" evidence="7">
    <location>
        <begin position="353"/>
        <end position="378"/>
    </location>
</feature>
<comment type="subcellular location">
    <subcellularLocation>
        <location evidence="1">Membrane</location>
        <topology evidence="1">Multi-pass membrane protein</topology>
    </subcellularLocation>
</comment>
<dbReference type="AlphaFoldDB" id="A0A8D8V4X3"/>
<sequence length="624" mass="71582">MLLGAYPSVYILMLTLMPYVTLSPSCPKFQLSHVNPTCTAKKMRISEGPGPPPPAETCPSTSNNNSQCLSHIVSSPSVACSDPGRFRFQHCREFSLQDTLSDTDNCQTRLASLVTIDAEVGILLCSFEEILRRYDCETPYSVAYNCSQCREAYRQWLCASVYHYYGDRREGQVKPCRSICYAVQQKCPFFLPGDTNYTKANQYAGEPSFVCLDPNIPMTSKQMENAMYGEKCCYDYCDFNPHQNLSSGFCIHNRTDCLTNKYKATSCHSAHNTDGYYYFSPPAPFTSGCSSSSLQCVSMSMFVLVISVPTLVKTTLHTLLSSLILLSVLKSILKSLLSCLLPSPSLLLSRLRLLLAFVINCLFVLLRIAARTVVMLAPPSVVIHLPLKCHLRVVKPNLYYYGILLNVSFNSIVRISHRLKRHFFSLFRCLPRNFNKFTFLLFTLSFYYNFHILKCLNFLKPSGLRTDSSHRTLTLSESTDTLKPTSLRNDSEDALNSETNVKSNLLNKHTLVVALIQLFLKVINFLLERAVIILLKLCYYLSFLFLNKIKLKKLYEKQFVINLLLYLINLSQHYCFLSSNFKYYYYDYYLLFNLIVSLLLLCRYYQLLLFTMNIFIIEYNYSFR</sequence>
<comment type="similarity">
    <text evidence="6">Belongs to the NALF family.</text>
</comment>
<dbReference type="EMBL" id="HBUF01358283">
    <property type="protein sequence ID" value="CAG6719091.1"/>
    <property type="molecule type" value="Transcribed_RNA"/>
</dbReference>
<dbReference type="GO" id="GO:0005886">
    <property type="term" value="C:plasma membrane"/>
    <property type="evidence" value="ECO:0007669"/>
    <property type="project" value="TreeGrafter"/>
</dbReference>
<evidence type="ECO:0000256" key="1">
    <source>
        <dbReference type="ARBA" id="ARBA00004141"/>
    </source>
</evidence>
<keyword evidence="4 7" id="KW-0472">Membrane</keyword>
<dbReference type="EMBL" id="HBUF01358281">
    <property type="protein sequence ID" value="CAG6719084.1"/>
    <property type="molecule type" value="Transcribed_RNA"/>
</dbReference>
<feature type="transmembrane region" description="Helical" evidence="7">
    <location>
        <begin position="398"/>
        <end position="416"/>
    </location>
</feature>
<reference evidence="9" key="1">
    <citation type="submission" date="2021-05" db="EMBL/GenBank/DDBJ databases">
        <authorList>
            <person name="Alioto T."/>
            <person name="Alioto T."/>
            <person name="Gomez Garrido J."/>
        </authorList>
    </citation>
    <scope>NUCLEOTIDE SEQUENCE</scope>
</reference>
<evidence type="ECO:0000256" key="2">
    <source>
        <dbReference type="ARBA" id="ARBA00022692"/>
    </source>
</evidence>
<keyword evidence="3 7" id="KW-1133">Transmembrane helix</keyword>
<evidence type="ECO:0000256" key="6">
    <source>
        <dbReference type="ARBA" id="ARBA00029445"/>
    </source>
</evidence>
<dbReference type="GO" id="GO:0098703">
    <property type="term" value="P:calcium ion import across plasma membrane"/>
    <property type="evidence" value="ECO:0007669"/>
    <property type="project" value="TreeGrafter"/>
</dbReference>
<evidence type="ECO:0000256" key="4">
    <source>
        <dbReference type="ARBA" id="ARBA00023136"/>
    </source>
</evidence>
<keyword evidence="5" id="KW-0325">Glycoprotein</keyword>
<organism evidence="9">
    <name type="scientific">Cacopsylla melanoneura</name>
    <dbReference type="NCBI Taxonomy" id="428564"/>
    <lineage>
        <taxon>Eukaryota</taxon>
        <taxon>Metazoa</taxon>
        <taxon>Ecdysozoa</taxon>
        <taxon>Arthropoda</taxon>
        <taxon>Hexapoda</taxon>
        <taxon>Insecta</taxon>
        <taxon>Pterygota</taxon>
        <taxon>Neoptera</taxon>
        <taxon>Paraneoptera</taxon>
        <taxon>Hemiptera</taxon>
        <taxon>Sternorrhyncha</taxon>
        <taxon>Psylloidea</taxon>
        <taxon>Psyllidae</taxon>
        <taxon>Psyllinae</taxon>
        <taxon>Cacopsylla</taxon>
    </lineage>
</organism>
<feature type="chain" id="PRO_5036262284" evidence="8">
    <location>
        <begin position="23"/>
        <end position="624"/>
    </location>
</feature>
<evidence type="ECO:0000313" key="9">
    <source>
        <dbReference type="EMBL" id="CAG6719091.1"/>
    </source>
</evidence>